<comment type="caution">
    <text evidence="2">The sequence shown here is derived from an EMBL/GenBank/DDBJ whole genome shotgun (WGS) entry which is preliminary data.</text>
</comment>
<proteinExistence type="predicted"/>
<feature type="compositionally biased region" description="Low complexity" evidence="1">
    <location>
        <begin position="91"/>
        <end position="107"/>
    </location>
</feature>
<evidence type="ECO:0000256" key="1">
    <source>
        <dbReference type="SAM" id="MobiDB-lite"/>
    </source>
</evidence>
<evidence type="ECO:0000313" key="2">
    <source>
        <dbReference type="EMBL" id="NBZ90156.1"/>
    </source>
</evidence>
<sequence>MKALISSRALLLSVGIVFGTGFSLRADEAPSYTQDDLGLYELGTADEPLDLAPIDEPVAPAVDADQSDAAAAEPSATSEGTAAAKPKKGAPAKASAAMAAQSSTTTGEAWDPASDGVLDLSTQGHVEKQHGVFNYTYSFKLPSFRGLEPNLGLSYVSSGRLRGRPDALVGYGWKIDGLSVIERQTLGGGLPTYVAANDLYVLDGETLLACGNAASFSGSNYPSFLKDVDNQSASCRSSGDLTAQHENYRRIIRVIVPSGGSANTTGEIEEFHVYDPDGTQYIYRSVGALVSLAGIGGTAIAPTDPNFNVLFKRRFLLAQIVDAQREGSTFKNVVNFTYAFSSVTDGLTERPSAITYGGYRIKFGYNSYANNSDVPVVRFGVGSDTMFGRQAFLLRSVQIYDETSSKGTGSFPVRAYGLVFADAASSAVRLNRNLLSVTEFASDFVVNATDGSVTAGSAGALPATTFTYSDDVPNYN</sequence>
<protein>
    <submittedName>
        <fullName evidence="2">Uncharacterized protein</fullName>
    </submittedName>
</protein>
<dbReference type="AlphaFoldDB" id="A0AAE5BWM2"/>
<feature type="compositionally biased region" description="Low complexity" evidence="1">
    <location>
        <begin position="63"/>
        <end position="84"/>
    </location>
</feature>
<keyword evidence="3" id="KW-1185">Reference proteome</keyword>
<name>A0AAE5BWM2_9RHOB</name>
<dbReference type="EMBL" id="JAABNR010000073">
    <property type="protein sequence ID" value="NBZ90156.1"/>
    <property type="molecule type" value="Genomic_DNA"/>
</dbReference>
<dbReference type="Proteomes" id="UP001193501">
    <property type="component" value="Unassembled WGS sequence"/>
</dbReference>
<organism evidence="2 3">
    <name type="scientific">Stagnihabitans tardus</name>
    <dbReference type="NCBI Taxonomy" id="2699202"/>
    <lineage>
        <taxon>Bacteria</taxon>
        <taxon>Pseudomonadati</taxon>
        <taxon>Pseudomonadota</taxon>
        <taxon>Alphaproteobacteria</taxon>
        <taxon>Rhodobacterales</taxon>
        <taxon>Paracoccaceae</taxon>
        <taxon>Stagnihabitans</taxon>
    </lineage>
</organism>
<feature type="non-terminal residue" evidence="2">
    <location>
        <position position="476"/>
    </location>
</feature>
<feature type="region of interest" description="Disordered" evidence="1">
    <location>
        <begin position="63"/>
        <end position="112"/>
    </location>
</feature>
<accession>A0AAE5BWM2</accession>
<gene>
    <name evidence="2" type="ORF">GV832_21550</name>
</gene>
<reference evidence="2" key="1">
    <citation type="submission" date="2020-01" db="EMBL/GenBank/DDBJ databases">
        <authorList>
            <person name="Chen W.-M."/>
        </authorList>
    </citation>
    <scope>NUCLEOTIDE SEQUENCE</scope>
    <source>
        <strain evidence="2">CYK-10</strain>
    </source>
</reference>
<dbReference type="RefSeq" id="WP_227754616.1">
    <property type="nucleotide sequence ID" value="NZ_JAABNR010000073.1"/>
</dbReference>
<evidence type="ECO:0000313" key="3">
    <source>
        <dbReference type="Proteomes" id="UP001193501"/>
    </source>
</evidence>